<dbReference type="CDD" id="cd06225">
    <property type="entry name" value="HAMP"/>
    <property type="match status" value="1"/>
</dbReference>
<dbReference type="PROSITE" id="PS50111">
    <property type="entry name" value="CHEMOTAXIS_TRANSDUC_2"/>
    <property type="match status" value="1"/>
</dbReference>
<dbReference type="PROSITE" id="PS50885">
    <property type="entry name" value="HAMP"/>
    <property type="match status" value="1"/>
</dbReference>
<sequence>MIITFVSLALIASGIIFIAQQSQRDLVFEKLSAIRDIKATQVENYFEQISRQVEAQAVNLMVIQAIEDFRREYAELRDSPSDRLLEMRRKVAEYLRTELLMRIPETVRPSDTSRLLPRNVASFILQERYLVNNPNPVGRKDDLINPGIDGYDEIHSRYHSVFRSYLEKFGFYDIFLVEPEYGTIVYSVKKEADFATDLKNGPYTSSGIGKAFQSALSGEKGVSYLIDYRPYLPSNAAPASFISTGIYQGEELTGILIFQMPVEEIEAVMTRNQSWEEEGLGATGETYIAGTDRMLRTEYRMFLERPAEFYEMLNTELDRAPLATEIASFETTILHLPMRTDAVDRALQGEKGVLLSESFRETMTLGAYAPLEIPGVQWVVIAEQDAREALAAVFDMIRLVAVIAAAVLLLLILLFAAVSRSISRPLKNTVEILREISQGRGDLTVRLDITRKDELGRMSSYFNIFVEKLHEIVSNIQSTVVQADNLSDTLLASSEESSAAVYQISRNLNSISEQVAGLDQHVQSSFQAVEDIRGIASTLSEAVNTQKAAVDSSSSATEEMVASIQSVSNSIRERRERSDELLNITRAGGEKLESTVDLITEVQQAADKITEATEIIQSISEQTNLLAMNAAIEAAHAGDAGRGFSVVADEIRKLSETTRENSVVISESIHSSVDLIHRAMESSRETGESFTGIQREVEQFTSVFAEIGASMEELNQGSTQILDTISSLTQVSTRVEDESSRLNNGAEGIHRNVSNVLEVSTSVSGSISEIDAGIKEIRDSTNELAQLGQENRSQLQKIRSQVDGFKTRRSGDEPVEPEDANREDAKLKKATREEGPAESQEGPGR</sequence>
<dbReference type="SUPFAM" id="SSF58104">
    <property type="entry name" value="Methyl-accepting chemotaxis protein (MCP) signaling domain"/>
    <property type="match status" value="1"/>
</dbReference>
<dbReference type="InterPro" id="IPR003660">
    <property type="entry name" value="HAMP_dom"/>
</dbReference>
<dbReference type="GO" id="GO:0007165">
    <property type="term" value="P:signal transduction"/>
    <property type="evidence" value="ECO:0007669"/>
    <property type="project" value="UniProtKB-KW"/>
</dbReference>
<dbReference type="AlphaFoldDB" id="V5WKG4"/>
<dbReference type="SMART" id="SM00304">
    <property type="entry name" value="HAMP"/>
    <property type="match status" value="2"/>
</dbReference>
<dbReference type="GO" id="GO:0004888">
    <property type="term" value="F:transmembrane signaling receptor activity"/>
    <property type="evidence" value="ECO:0007669"/>
    <property type="project" value="TreeGrafter"/>
</dbReference>
<dbReference type="eggNOG" id="COG0840">
    <property type="taxonomic scope" value="Bacteria"/>
</dbReference>
<dbReference type="SMART" id="SM00283">
    <property type="entry name" value="MA"/>
    <property type="match status" value="1"/>
</dbReference>
<evidence type="ECO:0000256" key="1">
    <source>
        <dbReference type="ARBA" id="ARBA00022500"/>
    </source>
</evidence>
<dbReference type="InterPro" id="IPR004089">
    <property type="entry name" value="MCPsignal_dom"/>
</dbReference>
<feature type="domain" description="Methyl-accepting transducer" evidence="6">
    <location>
        <begin position="521"/>
        <end position="743"/>
    </location>
</feature>
<evidence type="ECO:0000256" key="2">
    <source>
        <dbReference type="ARBA" id="ARBA00029447"/>
    </source>
</evidence>
<feature type="transmembrane region" description="Helical" evidence="5">
    <location>
        <begin position="396"/>
        <end position="418"/>
    </location>
</feature>
<evidence type="ECO:0000256" key="3">
    <source>
        <dbReference type="PROSITE-ProRule" id="PRU00284"/>
    </source>
</evidence>
<proteinExistence type="inferred from homology"/>
<keyword evidence="1" id="KW-0145">Chemotaxis</keyword>
<keyword evidence="5" id="KW-1133">Transmembrane helix</keyword>
<dbReference type="InterPro" id="IPR051310">
    <property type="entry name" value="MCP_chemotaxis"/>
</dbReference>
<dbReference type="Pfam" id="PF00015">
    <property type="entry name" value="MCPsignal"/>
    <property type="match status" value="1"/>
</dbReference>
<dbReference type="KEGG" id="slr:L21SP2_2677"/>
<name>V5WKG4_9SPIO</name>
<evidence type="ECO:0000259" key="6">
    <source>
        <dbReference type="PROSITE" id="PS50111"/>
    </source>
</evidence>
<evidence type="ECO:0000256" key="5">
    <source>
        <dbReference type="SAM" id="Phobius"/>
    </source>
</evidence>
<dbReference type="Pfam" id="PF00672">
    <property type="entry name" value="HAMP"/>
    <property type="match status" value="1"/>
</dbReference>
<dbReference type="Gene3D" id="6.10.340.10">
    <property type="match status" value="1"/>
</dbReference>
<dbReference type="Gene3D" id="1.10.287.950">
    <property type="entry name" value="Methyl-accepting chemotaxis protein"/>
    <property type="match status" value="1"/>
</dbReference>
<accession>V5WKG4</accession>
<dbReference type="EMBL" id="CP006939">
    <property type="protein sequence ID" value="AHC16029.1"/>
    <property type="molecule type" value="Genomic_DNA"/>
</dbReference>
<feature type="compositionally biased region" description="Basic and acidic residues" evidence="4">
    <location>
        <begin position="819"/>
        <end position="835"/>
    </location>
</feature>
<dbReference type="GO" id="GO:0006935">
    <property type="term" value="P:chemotaxis"/>
    <property type="evidence" value="ECO:0007669"/>
    <property type="project" value="UniProtKB-KW"/>
</dbReference>
<gene>
    <name evidence="8" type="ORF">L21SP2_2677</name>
</gene>
<keyword evidence="5" id="KW-0472">Membrane</keyword>
<evidence type="ECO:0000313" key="9">
    <source>
        <dbReference type="Proteomes" id="UP000018680"/>
    </source>
</evidence>
<keyword evidence="5" id="KW-0812">Transmembrane</keyword>
<dbReference type="Proteomes" id="UP000018680">
    <property type="component" value="Chromosome"/>
</dbReference>
<evidence type="ECO:0000313" key="8">
    <source>
        <dbReference type="EMBL" id="AHC16029.1"/>
    </source>
</evidence>
<keyword evidence="9" id="KW-1185">Reference proteome</keyword>
<dbReference type="STRING" id="1307761.L21SP2_2677"/>
<feature type="compositionally biased region" description="Polar residues" evidence="4">
    <location>
        <begin position="788"/>
        <end position="799"/>
    </location>
</feature>
<reference evidence="8 9" key="1">
    <citation type="journal article" date="2015" name="Stand. Genomic Sci.">
        <title>Complete genome sequence and description of Salinispira pacifica gen. nov., sp. nov., a novel spirochaete isolated form a hypersaline microbial mat.</title>
        <authorList>
            <person name="Ben Hania W."/>
            <person name="Joseph M."/>
            <person name="Schumann P."/>
            <person name="Bunk B."/>
            <person name="Fiebig A."/>
            <person name="Sproer C."/>
            <person name="Klenk H.P."/>
            <person name="Fardeau M.L."/>
            <person name="Spring S."/>
        </authorList>
    </citation>
    <scope>NUCLEOTIDE SEQUENCE [LARGE SCALE GENOMIC DNA]</scope>
    <source>
        <strain evidence="8 9">L21-RPul-D2</strain>
    </source>
</reference>
<dbReference type="HOGENOM" id="CLU_000445_107_19_12"/>
<feature type="region of interest" description="Disordered" evidence="4">
    <location>
        <begin position="788"/>
        <end position="845"/>
    </location>
</feature>
<protein>
    <submittedName>
        <fullName evidence="8">Methyl-accepting chemotaxis protein</fullName>
    </submittedName>
</protein>
<evidence type="ECO:0000256" key="4">
    <source>
        <dbReference type="SAM" id="MobiDB-lite"/>
    </source>
</evidence>
<dbReference type="PANTHER" id="PTHR43531:SF11">
    <property type="entry name" value="METHYL-ACCEPTING CHEMOTAXIS PROTEIN 3"/>
    <property type="match status" value="1"/>
</dbReference>
<dbReference type="GO" id="GO:0005886">
    <property type="term" value="C:plasma membrane"/>
    <property type="evidence" value="ECO:0007669"/>
    <property type="project" value="TreeGrafter"/>
</dbReference>
<comment type="similarity">
    <text evidence="2">Belongs to the methyl-accepting chemotaxis (MCP) protein family.</text>
</comment>
<evidence type="ECO:0000259" key="7">
    <source>
        <dbReference type="PROSITE" id="PS50885"/>
    </source>
</evidence>
<organism evidence="8 9">
    <name type="scientific">Salinispira pacifica</name>
    <dbReference type="NCBI Taxonomy" id="1307761"/>
    <lineage>
        <taxon>Bacteria</taxon>
        <taxon>Pseudomonadati</taxon>
        <taxon>Spirochaetota</taxon>
        <taxon>Spirochaetia</taxon>
        <taxon>Spirochaetales</taxon>
        <taxon>Spirochaetaceae</taxon>
        <taxon>Salinispira</taxon>
    </lineage>
</organism>
<keyword evidence="3" id="KW-0807">Transducer</keyword>
<feature type="domain" description="HAMP" evidence="7">
    <location>
        <begin position="420"/>
        <end position="474"/>
    </location>
</feature>
<dbReference type="PANTHER" id="PTHR43531">
    <property type="entry name" value="PROTEIN ICFG"/>
    <property type="match status" value="1"/>
</dbReference>